<feature type="compositionally biased region" description="Basic residues" evidence="11">
    <location>
        <begin position="323"/>
        <end position="338"/>
    </location>
</feature>
<name>A0ABU8TJP2_9HYPH</name>
<evidence type="ECO:0000256" key="4">
    <source>
        <dbReference type="ARBA" id="ARBA00022475"/>
    </source>
</evidence>
<dbReference type="InterPro" id="IPR003538">
    <property type="entry name" value="TonB"/>
</dbReference>
<dbReference type="Gene3D" id="3.30.1150.10">
    <property type="match status" value="1"/>
</dbReference>
<keyword evidence="4 10" id="KW-1003">Cell membrane</keyword>
<gene>
    <name evidence="13" type="ORF">V6575_09765</name>
</gene>
<dbReference type="Pfam" id="PF03544">
    <property type="entry name" value="TonB_C"/>
    <property type="match status" value="1"/>
</dbReference>
<keyword evidence="7 10" id="KW-0653">Protein transport</keyword>
<feature type="compositionally biased region" description="Basic and acidic residues" evidence="11">
    <location>
        <begin position="168"/>
        <end position="180"/>
    </location>
</feature>
<dbReference type="Proteomes" id="UP001385499">
    <property type="component" value="Unassembled WGS sequence"/>
</dbReference>
<dbReference type="InterPro" id="IPR006260">
    <property type="entry name" value="TonB/TolA_C"/>
</dbReference>
<evidence type="ECO:0000256" key="5">
    <source>
        <dbReference type="ARBA" id="ARBA00022519"/>
    </source>
</evidence>
<feature type="compositionally biased region" description="Basic residues" evidence="11">
    <location>
        <begin position="265"/>
        <end position="283"/>
    </location>
</feature>
<evidence type="ECO:0000313" key="14">
    <source>
        <dbReference type="Proteomes" id="UP001385499"/>
    </source>
</evidence>
<keyword evidence="14" id="KW-1185">Reference proteome</keyword>
<dbReference type="InterPro" id="IPR051045">
    <property type="entry name" value="TonB-dependent_transducer"/>
</dbReference>
<comment type="subcellular location">
    <subcellularLocation>
        <location evidence="1 10">Cell inner membrane</location>
        <topology evidence="1 10">Single-pass membrane protein</topology>
        <orientation evidence="1 10">Periplasmic side</orientation>
    </subcellularLocation>
</comment>
<proteinExistence type="inferred from homology"/>
<evidence type="ECO:0000259" key="12">
    <source>
        <dbReference type="PROSITE" id="PS52015"/>
    </source>
</evidence>
<keyword evidence="10" id="KW-0735">Signal-anchor</keyword>
<dbReference type="SUPFAM" id="SSF74653">
    <property type="entry name" value="TolA/TonB C-terminal domain"/>
    <property type="match status" value="1"/>
</dbReference>
<dbReference type="PRINTS" id="PR01374">
    <property type="entry name" value="TONBPROTEIN"/>
</dbReference>
<keyword evidence="8" id="KW-1133">Transmembrane helix</keyword>
<evidence type="ECO:0000256" key="1">
    <source>
        <dbReference type="ARBA" id="ARBA00004383"/>
    </source>
</evidence>
<keyword evidence="3 10" id="KW-0813">Transport</keyword>
<sequence>MKDSHNISPGWRWLALALVLSLGLHMGIAAWATLSNKDEILTAGGAETSAATIGQAFENMLIAGTAMPVAEPEEADLDDMVEPVEDIETPIVQPQPVEATSPEPVETIQSAQLDSAIAPSLTSTVINSAAEGKFIKAEKTLEKPLEAEPIIQELVEPVEEPVLQKPAEKLPELKSEKPEDAPLSAKAPIETVPAPEKTDPLKEIKPQQLTEVKPELTKPVETIEPIKATPPDLEQPELPTEVAQSDIVPVPQLRPKPLVRDPPKKVKRKTKQKSAKKPKKTAKKSNTATGAGGGSKRTAQKGGAVSKGRSSEAGNAKVSNYKGKVRRKLKRSLRYPRAAQRKRITGVAVVSFTLDSAGRASRIRIVRSSGSALLDKAALDTARRASPFGNFPPEYGKKSWPFTIPLSFE</sequence>
<feature type="domain" description="TonB C-terminal" evidence="12">
    <location>
        <begin position="320"/>
        <end position="409"/>
    </location>
</feature>
<evidence type="ECO:0000256" key="10">
    <source>
        <dbReference type="RuleBase" id="RU362123"/>
    </source>
</evidence>
<evidence type="ECO:0000256" key="11">
    <source>
        <dbReference type="SAM" id="MobiDB-lite"/>
    </source>
</evidence>
<comment type="function">
    <text evidence="10">Interacts with outer membrane receptor proteins that carry out high-affinity binding and energy dependent uptake into the periplasmic space of specific substrates. It could act to transduce energy from the cytoplasmic membrane to specific energy-requiring processes in the outer membrane, resulting in the release into the periplasm of ligands bound by these outer membrane proteins.</text>
</comment>
<feature type="region of interest" description="Disordered" evidence="11">
    <location>
        <begin position="168"/>
        <end position="338"/>
    </location>
</feature>
<keyword evidence="5 10" id="KW-0997">Cell inner membrane</keyword>
<comment type="caution">
    <text evidence="13">The sequence shown here is derived from an EMBL/GenBank/DDBJ whole genome shotgun (WGS) entry which is preliminary data.</text>
</comment>
<evidence type="ECO:0000256" key="9">
    <source>
        <dbReference type="ARBA" id="ARBA00023136"/>
    </source>
</evidence>
<organism evidence="13 14">
    <name type="scientific">Roseibium algae</name>
    <dbReference type="NCBI Taxonomy" id="3123038"/>
    <lineage>
        <taxon>Bacteria</taxon>
        <taxon>Pseudomonadati</taxon>
        <taxon>Pseudomonadota</taxon>
        <taxon>Alphaproteobacteria</taxon>
        <taxon>Hyphomicrobiales</taxon>
        <taxon>Stappiaceae</taxon>
        <taxon>Roseibium</taxon>
    </lineage>
</organism>
<dbReference type="EMBL" id="JBAKIA010000005">
    <property type="protein sequence ID" value="MEJ8474374.1"/>
    <property type="molecule type" value="Genomic_DNA"/>
</dbReference>
<keyword evidence="6" id="KW-0812">Transmembrane</keyword>
<evidence type="ECO:0000256" key="7">
    <source>
        <dbReference type="ARBA" id="ARBA00022927"/>
    </source>
</evidence>
<feature type="compositionally biased region" description="Basic and acidic residues" evidence="11">
    <location>
        <begin position="196"/>
        <end position="205"/>
    </location>
</feature>
<dbReference type="PANTHER" id="PTHR33446">
    <property type="entry name" value="PROTEIN TONB-RELATED"/>
    <property type="match status" value="1"/>
</dbReference>
<evidence type="ECO:0000256" key="8">
    <source>
        <dbReference type="ARBA" id="ARBA00022989"/>
    </source>
</evidence>
<evidence type="ECO:0000256" key="2">
    <source>
        <dbReference type="ARBA" id="ARBA00006555"/>
    </source>
</evidence>
<keyword evidence="9" id="KW-0472">Membrane</keyword>
<protein>
    <recommendedName>
        <fullName evidence="10">Protein TonB</fullName>
    </recommendedName>
</protein>
<accession>A0ABU8TJP2</accession>
<comment type="similarity">
    <text evidence="2 10">Belongs to the TonB family.</text>
</comment>
<evidence type="ECO:0000313" key="13">
    <source>
        <dbReference type="EMBL" id="MEJ8474374.1"/>
    </source>
</evidence>
<dbReference type="RefSeq" id="WP_340274115.1">
    <property type="nucleotide sequence ID" value="NZ_JBAKIA010000005.1"/>
</dbReference>
<reference evidence="13 14" key="1">
    <citation type="submission" date="2024-02" db="EMBL/GenBank/DDBJ databases">
        <title>Roseibium algae sp. nov., isolated from marine alga (Grateloupia sp.), showing potential in myo-inositol conversion.</title>
        <authorList>
            <person name="Wang Y."/>
        </authorList>
    </citation>
    <scope>NUCLEOTIDE SEQUENCE [LARGE SCALE GENOMIC DNA]</scope>
    <source>
        <strain evidence="13 14">H3510</strain>
    </source>
</reference>
<dbReference type="PROSITE" id="PS52015">
    <property type="entry name" value="TONB_CTD"/>
    <property type="match status" value="1"/>
</dbReference>
<evidence type="ECO:0000256" key="3">
    <source>
        <dbReference type="ARBA" id="ARBA00022448"/>
    </source>
</evidence>
<dbReference type="InterPro" id="IPR037682">
    <property type="entry name" value="TonB_C"/>
</dbReference>
<dbReference type="NCBIfam" id="TIGR01352">
    <property type="entry name" value="tonB_Cterm"/>
    <property type="match status" value="1"/>
</dbReference>
<evidence type="ECO:0000256" key="6">
    <source>
        <dbReference type="ARBA" id="ARBA00022692"/>
    </source>
</evidence>